<dbReference type="GO" id="GO:0016853">
    <property type="term" value="F:isomerase activity"/>
    <property type="evidence" value="ECO:0007669"/>
    <property type="project" value="UniProtKB-KW"/>
</dbReference>
<keyword evidence="2" id="KW-0413">Isomerase</keyword>
<dbReference type="InterPro" id="IPR013022">
    <property type="entry name" value="Xyl_isomerase-like_TIM-brl"/>
</dbReference>
<dbReference type="SUPFAM" id="SSF51658">
    <property type="entry name" value="Xylose isomerase-like"/>
    <property type="match status" value="1"/>
</dbReference>
<gene>
    <name evidence="2" type="ORF">GK047_22030</name>
</gene>
<accession>A0A6G4A4D9</accession>
<dbReference type="InterPro" id="IPR050312">
    <property type="entry name" value="IolE/XylAMocC-like"/>
</dbReference>
<dbReference type="AlphaFoldDB" id="A0A6G4A4D9"/>
<comment type="caution">
    <text evidence="2">The sequence shown here is derived from an EMBL/GenBank/DDBJ whole genome shotgun (WGS) entry which is preliminary data.</text>
</comment>
<protein>
    <submittedName>
        <fullName evidence="2">Sugar phosphate isomerase/epimerase</fullName>
    </submittedName>
</protein>
<dbReference type="RefSeq" id="WP_163951771.1">
    <property type="nucleotide sequence ID" value="NZ_JAAIKC010000010.1"/>
</dbReference>
<dbReference type="PANTHER" id="PTHR12110">
    <property type="entry name" value="HYDROXYPYRUVATE ISOMERASE"/>
    <property type="match status" value="1"/>
</dbReference>
<sequence length="283" mass="31432">MIKGLTSAGLGSDIGNLATFIQKASQYGFEAVDTTGADLETFIEAYGLKGANTYLQEHGVQIGAISLSPQWRTDEAEFRNGLTHLVRDAEAAASLGCTACCTYVLPSTDYPAAHFMALATRRLRTCAQVLGAFGIKLGLEFVGPHHLRTRWKHPFIWDLHSTLDWIETIGESNVGLLFDAYHWHTNEHTIADILRLKREQIVHVHINDAPHVPISEVLDNERLYPGEGVIDLEGFLRALHKIGYEGIISQEILTAQPPRESLETLLQRSKTGYAKVYRAAELK</sequence>
<feature type="domain" description="Xylose isomerase-like TIM barrel" evidence="1">
    <location>
        <begin position="21"/>
        <end position="263"/>
    </location>
</feature>
<dbReference type="InterPro" id="IPR036237">
    <property type="entry name" value="Xyl_isomerase-like_sf"/>
</dbReference>
<dbReference type="EMBL" id="JAAIKC010000010">
    <property type="protein sequence ID" value="NEW08679.1"/>
    <property type="molecule type" value="Genomic_DNA"/>
</dbReference>
<evidence type="ECO:0000313" key="2">
    <source>
        <dbReference type="EMBL" id="NEW08679.1"/>
    </source>
</evidence>
<reference evidence="2" key="1">
    <citation type="submission" date="2020-02" db="EMBL/GenBank/DDBJ databases">
        <authorList>
            <person name="Shen X.-R."/>
            <person name="Zhang Y.-X."/>
        </authorList>
    </citation>
    <scope>NUCLEOTIDE SEQUENCE</scope>
    <source>
        <strain evidence="2">SYP-B3998</strain>
    </source>
</reference>
<name>A0A6G4A4D9_9BACL</name>
<evidence type="ECO:0000259" key="1">
    <source>
        <dbReference type="Pfam" id="PF01261"/>
    </source>
</evidence>
<organism evidence="2">
    <name type="scientific">Paenibacillus sp. SYP-B3998</name>
    <dbReference type="NCBI Taxonomy" id="2678564"/>
    <lineage>
        <taxon>Bacteria</taxon>
        <taxon>Bacillati</taxon>
        <taxon>Bacillota</taxon>
        <taxon>Bacilli</taxon>
        <taxon>Bacillales</taxon>
        <taxon>Paenibacillaceae</taxon>
        <taxon>Paenibacillus</taxon>
    </lineage>
</organism>
<dbReference type="PANTHER" id="PTHR12110:SF21">
    <property type="entry name" value="XYLOSE ISOMERASE-LIKE TIM BARREL DOMAIN-CONTAINING PROTEIN"/>
    <property type="match status" value="1"/>
</dbReference>
<dbReference type="Pfam" id="PF01261">
    <property type="entry name" value="AP_endonuc_2"/>
    <property type="match status" value="1"/>
</dbReference>
<dbReference type="Gene3D" id="3.20.20.150">
    <property type="entry name" value="Divalent-metal-dependent TIM barrel enzymes"/>
    <property type="match status" value="1"/>
</dbReference>
<proteinExistence type="predicted"/>